<dbReference type="Gene3D" id="3.30.460.10">
    <property type="entry name" value="Beta Polymerase, domain 2"/>
    <property type="match status" value="1"/>
</dbReference>
<name>A0ABV2CDV9_9BURK</name>
<dbReference type="NCBIfam" id="NF010309">
    <property type="entry name" value="PRK13746.1"/>
    <property type="match status" value="1"/>
</dbReference>
<evidence type="ECO:0000256" key="1">
    <source>
        <dbReference type="ARBA" id="ARBA00022679"/>
    </source>
</evidence>
<dbReference type="RefSeq" id="WP_209927286.1">
    <property type="nucleotide sequence ID" value="NZ_JBEWCH010000017.1"/>
</dbReference>
<dbReference type="NCBIfam" id="NF012157">
    <property type="entry name" value="ANT_3pp_I"/>
    <property type="match status" value="1"/>
</dbReference>
<dbReference type="InterPro" id="IPR043519">
    <property type="entry name" value="NT_sf"/>
</dbReference>
<evidence type="ECO:0000259" key="6">
    <source>
        <dbReference type="Pfam" id="PF13427"/>
    </source>
</evidence>
<evidence type="ECO:0000259" key="5">
    <source>
        <dbReference type="Pfam" id="PF01909"/>
    </source>
</evidence>
<dbReference type="Pfam" id="PF01909">
    <property type="entry name" value="NTP_transf_2"/>
    <property type="match status" value="1"/>
</dbReference>
<protein>
    <recommendedName>
        <fullName evidence="3">Aminoglycoside (3'') (9) adenylyltransferase</fullName>
        <ecNumber evidence="2">2.7.7.47</ecNumber>
    </recommendedName>
</protein>
<gene>
    <name evidence="7" type="ORF">ABXL37_23915</name>
</gene>
<dbReference type="CDD" id="cd05403">
    <property type="entry name" value="NT_KNTase_like"/>
    <property type="match status" value="1"/>
</dbReference>
<evidence type="ECO:0000313" key="7">
    <source>
        <dbReference type="EMBL" id="MET1477303.1"/>
    </source>
</evidence>
<comment type="catalytic activity">
    <reaction evidence="4">
        <text>streptomycin + ATP = 3''-O-adenylylstreptomycin + diphosphate</text>
        <dbReference type="Rhea" id="RHEA:20245"/>
        <dbReference type="ChEBI" id="CHEBI:30616"/>
        <dbReference type="ChEBI" id="CHEBI:33019"/>
        <dbReference type="ChEBI" id="CHEBI:58007"/>
        <dbReference type="ChEBI" id="CHEBI:58605"/>
        <dbReference type="EC" id="2.7.7.47"/>
    </reaction>
</comment>
<dbReference type="Pfam" id="PF13427">
    <property type="entry name" value="AadA_C"/>
    <property type="match status" value="1"/>
</dbReference>
<feature type="domain" description="Adenylyltransferase AadA C-terminal" evidence="6">
    <location>
        <begin position="153"/>
        <end position="254"/>
    </location>
</feature>
<keyword evidence="8" id="KW-1185">Reference proteome</keyword>
<dbReference type="InterPro" id="IPR025184">
    <property type="entry name" value="AadA_C"/>
</dbReference>
<evidence type="ECO:0000256" key="4">
    <source>
        <dbReference type="ARBA" id="ARBA00048566"/>
    </source>
</evidence>
<dbReference type="EC" id="2.7.7.47" evidence="2"/>
<dbReference type="InterPro" id="IPR002934">
    <property type="entry name" value="Polymerase_NTP_transf_dom"/>
</dbReference>
<proteinExistence type="predicted"/>
<evidence type="ECO:0000313" key="8">
    <source>
        <dbReference type="Proteomes" id="UP001548587"/>
    </source>
</evidence>
<dbReference type="EMBL" id="JBEWCH010000017">
    <property type="protein sequence ID" value="MET1477303.1"/>
    <property type="molecule type" value="Genomic_DNA"/>
</dbReference>
<dbReference type="SUPFAM" id="SSF81301">
    <property type="entry name" value="Nucleotidyltransferase"/>
    <property type="match status" value="1"/>
</dbReference>
<accession>A0ABV2CDV9</accession>
<feature type="domain" description="Polymerase nucleotidyl transferase" evidence="5">
    <location>
        <begin position="30"/>
        <end position="63"/>
    </location>
</feature>
<evidence type="ECO:0000256" key="2">
    <source>
        <dbReference type="ARBA" id="ARBA00035126"/>
    </source>
</evidence>
<keyword evidence="1" id="KW-0808">Transferase</keyword>
<reference evidence="7 8" key="1">
    <citation type="submission" date="2024-06" db="EMBL/GenBank/DDBJ databases">
        <title>Burkholderia sola in Mexico.</title>
        <authorList>
            <person name="Estrada P."/>
        </authorList>
    </citation>
    <scope>NUCLEOTIDE SEQUENCE [LARGE SCALE GENOMIC DNA]</scope>
    <source>
        <strain evidence="7 8">CpTa8-5</strain>
    </source>
</reference>
<evidence type="ECO:0000256" key="3">
    <source>
        <dbReference type="ARBA" id="ARBA00035252"/>
    </source>
</evidence>
<dbReference type="Proteomes" id="UP001548587">
    <property type="component" value="Unassembled WGS sequence"/>
</dbReference>
<sequence>MTDFIPHEITAQLVAARVAIERHLGATLHAIHLFGSALDGGLKPRSDIDLLVTVAVRPDEALRRALMSDLLGVSAPPGCSSGMRALEVTVIAHGDVVPWRHPARRELQFGEWLRGDLEAGIVEPPLIDHDLAILLTKARQHSVALVGSPANVLFEPVPVRDFVAALLATVAQWKAEPDWRGDECNIVLALARIWYSAATGGIAPKDVAATWVLARLPDAHRPVAAAARAAYVDGEAGAAILSGEPLAEFVGYAQRRIESMLSA</sequence>
<organism evidence="7 8">
    <name type="scientific">Burkholderia sola</name>
    <dbReference type="NCBI Taxonomy" id="2843302"/>
    <lineage>
        <taxon>Bacteria</taxon>
        <taxon>Pseudomonadati</taxon>
        <taxon>Pseudomonadota</taxon>
        <taxon>Betaproteobacteria</taxon>
        <taxon>Burkholderiales</taxon>
        <taxon>Burkholderiaceae</taxon>
        <taxon>Burkholderia</taxon>
        <taxon>Burkholderia cepacia complex</taxon>
    </lineage>
</organism>
<comment type="caution">
    <text evidence="7">The sequence shown here is derived from an EMBL/GenBank/DDBJ whole genome shotgun (WGS) entry which is preliminary data.</text>
</comment>